<feature type="domain" description="SnoaL-like" evidence="1">
    <location>
        <begin position="139"/>
        <end position="250"/>
    </location>
</feature>
<dbReference type="Gene3D" id="3.10.450.50">
    <property type="match status" value="2"/>
</dbReference>
<gene>
    <name evidence="2" type="ORF">ZT1A5_G5507</name>
</gene>
<organism evidence="2 3">
    <name type="scientific">Zymoseptoria tritici ST99CH_1A5</name>
    <dbReference type="NCBI Taxonomy" id="1276529"/>
    <lineage>
        <taxon>Eukaryota</taxon>
        <taxon>Fungi</taxon>
        <taxon>Dikarya</taxon>
        <taxon>Ascomycota</taxon>
        <taxon>Pezizomycotina</taxon>
        <taxon>Dothideomycetes</taxon>
        <taxon>Dothideomycetidae</taxon>
        <taxon>Mycosphaerellales</taxon>
        <taxon>Mycosphaerellaceae</taxon>
        <taxon>Zymoseptoria</taxon>
    </lineage>
</organism>
<proteinExistence type="predicted"/>
<name>A0A1Y6LI85_ZYMTR</name>
<accession>A0A1Y6LI85</accession>
<reference evidence="2 3" key="1">
    <citation type="submission" date="2016-10" db="EMBL/GenBank/DDBJ databases">
        <authorList>
            <person name="Varghese N."/>
        </authorList>
    </citation>
    <scope>NUCLEOTIDE SEQUENCE [LARGE SCALE GENOMIC DNA]</scope>
</reference>
<dbReference type="AlphaFoldDB" id="A0A1Y6LI85"/>
<sequence>MATNNHLSDVDSIRNVLATYCIALDTKSWELLTRVFTPTVHANYPVAVFVGVKPIAEEMKLEHVASQHALTTQTILLADDGQRAKVRSYFTATHFGQGRWMGWKQVVWGEFVDDLVKVDAYGIEGGAREGEVGRWRSNHDSIRNTLATYCIALDTKDWPLLHQVFTPDVDAEYPFASLSGVEAVATAVEKRLEHVSTHHALTTQFIRLGDEGRTAKAMTYFTGVHFGEGKWKGMKVTAWGRYVDELAKVEEPGEGEMAGGEAEEGGKVWRWLITKRACIFMGRDGEEGVMAGEEG</sequence>
<dbReference type="EMBL" id="LT882679">
    <property type="protein sequence ID" value="SMY24066.1"/>
    <property type="molecule type" value="Genomic_DNA"/>
</dbReference>
<dbReference type="Proteomes" id="UP000215453">
    <property type="component" value="Chromosome 4"/>
</dbReference>
<evidence type="ECO:0000259" key="1">
    <source>
        <dbReference type="Pfam" id="PF13577"/>
    </source>
</evidence>
<dbReference type="InterPro" id="IPR037401">
    <property type="entry name" value="SnoaL-like"/>
</dbReference>
<protein>
    <recommendedName>
        <fullName evidence="1">SnoaL-like domain-containing protein</fullName>
    </recommendedName>
</protein>
<evidence type="ECO:0000313" key="2">
    <source>
        <dbReference type="EMBL" id="SMY24066.1"/>
    </source>
</evidence>
<dbReference type="SUPFAM" id="SSF54427">
    <property type="entry name" value="NTF2-like"/>
    <property type="match status" value="2"/>
</dbReference>
<dbReference type="InterPro" id="IPR032710">
    <property type="entry name" value="NTF2-like_dom_sf"/>
</dbReference>
<evidence type="ECO:0000313" key="3">
    <source>
        <dbReference type="Proteomes" id="UP000215453"/>
    </source>
</evidence>
<dbReference type="Pfam" id="PF13577">
    <property type="entry name" value="SnoaL_4"/>
    <property type="match status" value="2"/>
</dbReference>
<feature type="domain" description="SnoaL-like" evidence="1">
    <location>
        <begin position="6"/>
        <end position="119"/>
    </location>
</feature>